<dbReference type="InterPro" id="IPR052709">
    <property type="entry name" value="Transposase-MT_Hybrid"/>
</dbReference>
<comment type="caution">
    <text evidence="1">The sequence shown here is derived from an EMBL/GenBank/DDBJ whole genome shotgun (WGS) entry which is preliminary data.</text>
</comment>
<evidence type="ECO:0000313" key="2">
    <source>
        <dbReference type="Proteomes" id="UP000887159"/>
    </source>
</evidence>
<dbReference type="GO" id="GO:0044774">
    <property type="term" value="P:mitotic DNA integrity checkpoint signaling"/>
    <property type="evidence" value="ECO:0007669"/>
    <property type="project" value="TreeGrafter"/>
</dbReference>
<reference evidence="1" key="1">
    <citation type="submission" date="2020-08" db="EMBL/GenBank/DDBJ databases">
        <title>Multicomponent nature underlies the extraordinary mechanical properties of spider dragline silk.</title>
        <authorList>
            <person name="Kono N."/>
            <person name="Nakamura H."/>
            <person name="Mori M."/>
            <person name="Yoshida Y."/>
            <person name="Ohtoshi R."/>
            <person name="Malay A.D."/>
            <person name="Moran D.A.P."/>
            <person name="Tomita M."/>
            <person name="Numata K."/>
            <person name="Arakawa K."/>
        </authorList>
    </citation>
    <scope>NUCLEOTIDE SEQUENCE</scope>
</reference>
<dbReference type="GO" id="GO:0044547">
    <property type="term" value="F:DNA topoisomerase binding"/>
    <property type="evidence" value="ECO:0007669"/>
    <property type="project" value="TreeGrafter"/>
</dbReference>
<dbReference type="GO" id="GO:0031297">
    <property type="term" value="P:replication fork processing"/>
    <property type="evidence" value="ECO:0007669"/>
    <property type="project" value="TreeGrafter"/>
</dbReference>
<dbReference type="AlphaFoldDB" id="A0A8X6RS91"/>
<dbReference type="GO" id="GO:0003697">
    <property type="term" value="F:single-stranded DNA binding"/>
    <property type="evidence" value="ECO:0007669"/>
    <property type="project" value="TreeGrafter"/>
</dbReference>
<dbReference type="GO" id="GO:0005634">
    <property type="term" value="C:nucleus"/>
    <property type="evidence" value="ECO:0007669"/>
    <property type="project" value="TreeGrafter"/>
</dbReference>
<sequence>MVNRRSVVFHKDSARPHTSVMTSQNLWKQGWEVLMHPSYSPDLAPRHHHLFLTLQYFLSQKEIGSIEECETHLIEVFANKRQYFYEIGIMKLPLKLQRNHTENWCIFDPNRTIGKIDIHRRAKIKDEVEKLAYQLNEEAERTERPIRRLSKVMYGSTCADMLGDVNGGVSE</sequence>
<dbReference type="GO" id="GO:0042800">
    <property type="term" value="F:histone H3K4 methyltransferase activity"/>
    <property type="evidence" value="ECO:0007669"/>
    <property type="project" value="TreeGrafter"/>
</dbReference>
<gene>
    <name evidence="1" type="primary">RF55_5999</name>
    <name evidence="1" type="ORF">TNCV_4905001</name>
</gene>
<dbReference type="Gene3D" id="3.30.420.10">
    <property type="entry name" value="Ribonuclease H-like superfamily/Ribonuclease H"/>
    <property type="match status" value="1"/>
</dbReference>
<dbReference type="GO" id="GO:0003690">
    <property type="term" value="F:double-stranded DNA binding"/>
    <property type="evidence" value="ECO:0007669"/>
    <property type="project" value="TreeGrafter"/>
</dbReference>
<organism evidence="1 2">
    <name type="scientific">Trichonephila clavipes</name>
    <name type="common">Golden silk orbweaver</name>
    <name type="synonym">Nephila clavipes</name>
    <dbReference type="NCBI Taxonomy" id="2585209"/>
    <lineage>
        <taxon>Eukaryota</taxon>
        <taxon>Metazoa</taxon>
        <taxon>Ecdysozoa</taxon>
        <taxon>Arthropoda</taxon>
        <taxon>Chelicerata</taxon>
        <taxon>Arachnida</taxon>
        <taxon>Araneae</taxon>
        <taxon>Araneomorphae</taxon>
        <taxon>Entelegynae</taxon>
        <taxon>Araneoidea</taxon>
        <taxon>Nephilidae</taxon>
        <taxon>Trichonephila</taxon>
    </lineage>
</organism>
<dbReference type="GO" id="GO:0000729">
    <property type="term" value="P:DNA double-strand break processing"/>
    <property type="evidence" value="ECO:0007669"/>
    <property type="project" value="TreeGrafter"/>
</dbReference>
<dbReference type="GO" id="GO:0035861">
    <property type="term" value="C:site of double-strand break"/>
    <property type="evidence" value="ECO:0007669"/>
    <property type="project" value="TreeGrafter"/>
</dbReference>
<dbReference type="GO" id="GO:0000014">
    <property type="term" value="F:single-stranded DNA endodeoxyribonuclease activity"/>
    <property type="evidence" value="ECO:0007669"/>
    <property type="project" value="TreeGrafter"/>
</dbReference>
<dbReference type="GO" id="GO:0000793">
    <property type="term" value="C:condensed chromosome"/>
    <property type="evidence" value="ECO:0007669"/>
    <property type="project" value="TreeGrafter"/>
</dbReference>
<evidence type="ECO:0000313" key="1">
    <source>
        <dbReference type="EMBL" id="GFX97849.1"/>
    </source>
</evidence>
<dbReference type="Proteomes" id="UP000887159">
    <property type="component" value="Unassembled WGS sequence"/>
</dbReference>
<proteinExistence type="predicted"/>
<accession>A0A8X6RS91</accession>
<dbReference type="GO" id="GO:0046975">
    <property type="term" value="F:histone H3K36 methyltransferase activity"/>
    <property type="evidence" value="ECO:0007669"/>
    <property type="project" value="TreeGrafter"/>
</dbReference>
<dbReference type="InterPro" id="IPR036397">
    <property type="entry name" value="RNaseH_sf"/>
</dbReference>
<dbReference type="GO" id="GO:0006303">
    <property type="term" value="P:double-strand break repair via nonhomologous end joining"/>
    <property type="evidence" value="ECO:0007669"/>
    <property type="project" value="TreeGrafter"/>
</dbReference>
<dbReference type="PANTHER" id="PTHR46060">
    <property type="entry name" value="MARINER MOS1 TRANSPOSASE-LIKE PROTEIN"/>
    <property type="match status" value="1"/>
</dbReference>
<name>A0A8X6RS91_TRICX</name>
<keyword evidence="2" id="KW-1185">Reference proteome</keyword>
<dbReference type="EMBL" id="BMAU01021201">
    <property type="protein sequence ID" value="GFX97849.1"/>
    <property type="molecule type" value="Genomic_DNA"/>
</dbReference>
<dbReference type="GO" id="GO:0015074">
    <property type="term" value="P:DNA integration"/>
    <property type="evidence" value="ECO:0007669"/>
    <property type="project" value="TreeGrafter"/>
</dbReference>
<dbReference type="PANTHER" id="PTHR46060:SF2">
    <property type="entry name" value="HISTONE-LYSINE N-METHYLTRANSFERASE SETMAR"/>
    <property type="match status" value="1"/>
</dbReference>
<protein>
    <submittedName>
        <fullName evidence="1">Transposase</fullName>
    </submittedName>
</protein>